<feature type="domain" description="Reverse transcriptase zinc-binding" evidence="1">
    <location>
        <begin position="263"/>
        <end position="328"/>
    </location>
</feature>
<keyword evidence="3" id="KW-1185">Reference proteome</keyword>
<dbReference type="InterPro" id="IPR026960">
    <property type="entry name" value="RVT-Znf"/>
</dbReference>
<comment type="caution">
    <text evidence="2">The sequence shown here is derived from an EMBL/GenBank/DDBJ whole genome shotgun (WGS) entry which is preliminary data.</text>
</comment>
<proteinExistence type="predicted"/>
<organism evidence="2 3">
    <name type="scientific">Riccia fluitans</name>
    <dbReference type="NCBI Taxonomy" id="41844"/>
    <lineage>
        <taxon>Eukaryota</taxon>
        <taxon>Viridiplantae</taxon>
        <taxon>Streptophyta</taxon>
        <taxon>Embryophyta</taxon>
        <taxon>Marchantiophyta</taxon>
        <taxon>Marchantiopsida</taxon>
        <taxon>Marchantiidae</taxon>
        <taxon>Marchantiales</taxon>
        <taxon>Ricciaceae</taxon>
        <taxon>Riccia</taxon>
    </lineage>
</organism>
<name>A0ABD1ZEL2_9MARC</name>
<gene>
    <name evidence="2" type="ORF">R1flu_018011</name>
</gene>
<reference evidence="2 3" key="1">
    <citation type="submission" date="2024-09" db="EMBL/GenBank/DDBJ databases">
        <title>Chromosome-scale assembly of Riccia fluitans.</title>
        <authorList>
            <person name="Paukszto L."/>
            <person name="Sawicki J."/>
            <person name="Karawczyk K."/>
            <person name="Piernik-Szablinska J."/>
            <person name="Szczecinska M."/>
            <person name="Mazdziarz M."/>
        </authorList>
    </citation>
    <scope>NUCLEOTIDE SEQUENCE [LARGE SCALE GENOMIC DNA]</scope>
    <source>
        <strain evidence="2">Rf_01</strain>
        <tissue evidence="2">Aerial parts of the thallus</tissue>
    </source>
</reference>
<dbReference type="Proteomes" id="UP001605036">
    <property type="component" value="Unassembled WGS sequence"/>
</dbReference>
<evidence type="ECO:0000313" key="3">
    <source>
        <dbReference type="Proteomes" id="UP001605036"/>
    </source>
</evidence>
<dbReference type="EMBL" id="JBHFFA010000001">
    <property type="protein sequence ID" value="KAL2649883.1"/>
    <property type="molecule type" value="Genomic_DNA"/>
</dbReference>
<evidence type="ECO:0000259" key="1">
    <source>
        <dbReference type="Pfam" id="PF13966"/>
    </source>
</evidence>
<sequence length="381" mass="44546">MNSESKPKTALVSWNCINKTKSNGGLKVRPFQRVSEVLKMRYVGRLMDGVKSDWTNMMCFFIKQQMQRRSYNKEVQYWTAEEGLLLLPPFSTPQSETAKNFIQSWFKFRKYLTLDGNHLILPGNLTLKQLRQLLARYRAESPFNDRIIFPLLKCIGVSALTNLIGSSGNWINVASTLRTLGVRLNQVQYEEIDAFQYWLHTVQLGPQRLECSPSWRWKSTKGSWPGWIHPSSFWHKLLEAEELPDDLTSKWPTGVYELTWSSRWQKLWSTGGTPRVKLWTWKLLRRTFFTSERAAKMKVVDDVCCRCKEERETAPHLFFECRHSRTLWRQLQEAATEANVTFQIPQGHLQIIDKAIKSKQSGSPLIYILHNVTKAIWNDRN</sequence>
<dbReference type="AlphaFoldDB" id="A0ABD1ZEL2"/>
<protein>
    <recommendedName>
        <fullName evidence="1">Reverse transcriptase zinc-binding domain-containing protein</fullName>
    </recommendedName>
</protein>
<evidence type="ECO:0000313" key="2">
    <source>
        <dbReference type="EMBL" id="KAL2649883.1"/>
    </source>
</evidence>
<dbReference type="Pfam" id="PF13966">
    <property type="entry name" value="zf-RVT"/>
    <property type="match status" value="1"/>
</dbReference>
<accession>A0ABD1ZEL2</accession>